<evidence type="ECO:0000313" key="1">
    <source>
        <dbReference type="EMBL" id="KAI6090916.1"/>
    </source>
</evidence>
<dbReference type="Proteomes" id="UP001497680">
    <property type="component" value="Unassembled WGS sequence"/>
</dbReference>
<comment type="caution">
    <text evidence="1">The sequence shown here is derived from an EMBL/GenBank/DDBJ whole genome shotgun (WGS) entry which is preliminary data.</text>
</comment>
<name>A0ACC0DDR4_9PEZI</name>
<dbReference type="EMBL" id="MU394289">
    <property type="protein sequence ID" value="KAI6090916.1"/>
    <property type="molecule type" value="Genomic_DNA"/>
</dbReference>
<evidence type="ECO:0000313" key="2">
    <source>
        <dbReference type="Proteomes" id="UP001497680"/>
    </source>
</evidence>
<protein>
    <submittedName>
        <fullName evidence="1">Uncharacterized protein</fullName>
    </submittedName>
</protein>
<sequence length="295" mass="33375">MGRLRLALRKATSSSGYAIMNLITLPYYRFFRQNTLLPILAIANAAKPPKSDARLAMMLSSWRDRKLHELYFIQVAGTLLSAAVIGCFSWEARVHEHWIGPAARYCSLVLSLFAILLSASQSFIFTTLARRNARFGSGLESYTPARDVAMICYATRRYHPPLSQVTTAKARTNLPFTETENRDNDGCEKDEERGRGQRLEGHGSSLRTIHTTEEYVEINIRWNMVFTWQAPMMLLAYSVVAFLVGLTVYVCTPLYTKGFQGKEAAVFYLVSLGVGGLCFIWCSFWAYKFVDLDEP</sequence>
<organism evidence="1 2">
    <name type="scientific">Hypoxylon rubiginosum</name>
    <dbReference type="NCBI Taxonomy" id="110542"/>
    <lineage>
        <taxon>Eukaryota</taxon>
        <taxon>Fungi</taxon>
        <taxon>Dikarya</taxon>
        <taxon>Ascomycota</taxon>
        <taxon>Pezizomycotina</taxon>
        <taxon>Sordariomycetes</taxon>
        <taxon>Xylariomycetidae</taxon>
        <taxon>Xylariales</taxon>
        <taxon>Hypoxylaceae</taxon>
        <taxon>Hypoxylon</taxon>
    </lineage>
</organism>
<keyword evidence="2" id="KW-1185">Reference proteome</keyword>
<reference evidence="1 2" key="1">
    <citation type="journal article" date="2022" name="New Phytol.">
        <title>Ecological generalism drives hyperdiversity of secondary metabolite gene clusters in xylarialean endophytes.</title>
        <authorList>
            <person name="Franco M.E.E."/>
            <person name="Wisecaver J.H."/>
            <person name="Arnold A.E."/>
            <person name="Ju Y.M."/>
            <person name="Slot J.C."/>
            <person name="Ahrendt S."/>
            <person name="Moore L.P."/>
            <person name="Eastman K.E."/>
            <person name="Scott K."/>
            <person name="Konkel Z."/>
            <person name="Mondo S.J."/>
            <person name="Kuo A."/>
            <person name="Hayes R.D."/>
            <person name="Haridas S."/>
            <person name="Andreopoulos B."/>
            <person name="Riley R."/>
            <person name="LaButti K."/>
            <person name="Pangilinan J."/>
            <person name="Lipzen A."/>
            <person name="Amirebrahimi M."/>
            <person name="Yan J."/>
            <person name="Adam C."/>
            <person name="Keymanesh K."/>
            <person name="Ng V."/>
            <person name="Louie K."/>
            <person name="Northen T."/>
            <person name="Drula E."/>
            <person name="Henrissat B."/>
            <person name="Hsieh H.M."/>
            <person name="Youens-Clark K."/>
            <person name="Lutzoni F."/>
            <person name="Miadlikowska J."/>
            <person name="Eastwood D.C."/>
            <person name="Hamelin R.C."/>
            <person name="Grigoriev I.V."/>
            <person name="U'Ren J.M."/>
        </authorList>
    </citation>
    <scope>NUCLEOTIDE SEQUENCE [LARGE SCALE GENOMIC DNA]</scope>
    <source>
        <strain evidence="1 2">ER1909</strain>
    </source>
</reference>
<proteinExistence type="predicted"/>
<accession>A0ACC0DDR4</accession>
<gene>
    <name evidence="1" type="ORF">F4821DRAFT_228232</name>
</gene>